<dbReference type="InterPro" id="IPR045385">
    <property type="entry name" value="DUF6526"/>
</dbReference>
<feature type="transmembrane region" description="Helical" evidence="1">
    <location>
        <begin position="12"/>
        <end position="32"/>
    </location>
</feature>
<organism evidence="2 3">
    <name type="scientific">Gramella jeungdoensis</name>
    <dbReference type="NCBI Taxonomy" id="708091"/>
    <lineage>
        <taxon>Bacteria</taxon>
        <taxon>Pseudomonadati</taxon>
        <taxon>Bacteroidota</taxon>
        <taxon>Flavobacteriia</taxon>
        <taxon>Flavobacteriales</taxon>
        <taxon>Flavobacteriaceae</taxon>
        <taxon>Christiangramia</taxon>
    </lineage>
</organism>
<dbReference type="EMBL" id="SNQI01000006">
    <property type="protein sequence ID" value="TEW72220.1"/>
    <property type="molecule type" value="Genomic_DNA"/>
</dbReference>
<evidence type="ECO:0000256" key="1">
    <source>
        <dbReference type="SAM" id="Phobius"/>
    </source>
</evidence>
<keyword evidence="3" id="KW-1185">Reference proteome</keyword>
<dbReference type="Pfam" id="PF20136">
    <property type="entry name" value="DUF6526"/>
    <property type="match status" value="1"/>
</dbReference>
<keyword evidence="1" id="KW-0812">Transmembrane</keyword>
<keyword evidence="1" id="KW-0472">Membrane</keyword>
<protein>
    <submittedName>
        <fullName evidence="2">Uncharacterized protein</fullName>
    </submittedName>
</protein>
<dbReference type="RefSeq" id="WP_134249250.1">
    <property type="nucleotide sequence ID" value="NZ_SNQI01000006.1"/>
</dbReference>
<evidence type="ECO:0000313" key="2">
    <source>
        <dbReference type="EMBL" id="TEW72220.1"/>
    </source>
</evidence>
<gene>
    <name evidence="2" type="ORF">E2488_15265</name>
</gene>
<reference evidence="2 3" key="1">
    <citation type="journal article" date="2011" name="J. Microbiol.">
        <title>Gramella jeungdoensis sp. nov., isolated from a solar saltern in Korea.</title>
        <authorList>
            <person name="Joung Y."/>
            <person name="Kim H."/>
            <person name="Jang T."/>
            <person name="Ahn T.S."/>
            <person name="Joh K."/>
        </authorList>
    </citation>
    <scope>NUCLEOTIDE SEQUENCE [LARGE SCALE GENOMIC DNA]</scope>
    <source>
        <strain evidence="2 3">KCTC 23123</strain>
    </source>
</reference>
<keyword evidence="1" id="KW-1133">Transmembrane helix</keyword>
<sequence>MKQQNYSNHSKMVLGFHGILFVAIVALLIGAIRNLIKATDENLYGASLLVLIPFIFLLFMYFTRAFALKAQDRAIRAEENFRHYLLTGKTLNSKLTMRQIIGLRFASDEEYVELAERAVKENLSEKNIKKSIKNWKADLDRV</sequence>
<dbReference type="OrthoDB" id="765463at2"/>
<accession>A0A4Y8AP75</accession>
<dbReference type="Proteomes" id="UP000298517">
    <property type="component" value="Unassembled WGS sequence"/>
</dbReference>
<name>A0A4Y8AP75_9FLAO</name>
<evidence type="ECO:0000313" key="3">
    <source>
        <dbReference type="Proteomes" id="UP000298517"/>
    </source>
</evidence>
<dbReference type="AlphaFoldDB" id="A0A4Y8AP75"/>
<proteinExistence type="predicted"/>
<comment type="caution">
    <text evidence="2">The sequence shown here is derived from an EMBL/GenBank/DDBJ whole genome shotgun (WGS) entry which is preliminary data.</text>
</comment>
<feature type="transmembrane region" description="Helical" evidence="1">
    <location>
        <begin position="44"/>
        <end position="63"/>
    </location>
</feature>